<gene>
    <name evidence="1" type="ORF">SAMN04487752_1907</name>
</gene>
<reference evidence="2" key="1">
    <citation type="submission" date="2016-10" db="EMBL/GenBank/DDBJ databases">
        <authorList>
            <person name="Varghese N."/>
            <person name="Submissions S."/>
        </authorList>
    </citation>
    <scope>NUCLEOTIDE SEQUENCE [LARGE SCALE GENOMIC DNA]</scope>
    <source>
        <strain evidence="2">MPL-11</strain>
    </source>
</reference>
<dbReference type="AlphaFoldDB" id="A0A1H1A562"/>
<dbReference type="Proteomes" id="UP000199481">
    <property type="component" value="Unassembled WGS sequence"/>
</dbReference>
<evidence type="ECO:0000313" key="2">
    <source>
        <dbReference type="Proteomes" id="UP000199481"/>
    </source>
</evidence>
<protein>
    <submittedName>
        <fullName evidence="1">Uncharacterized protein</fullName>
    </submittedName>
</protein>
<keyword evidence="2" id="KW-1185">Reference proteome</keyword>
<evidence type="ECO:0000313" key="1">
    <source>
        <dbReference type="EMBL" id="SDQ34774.1"/>
    </source>
</evidence>
<dbReference type="EMBL" id="FNJW01000008">
    <property type="protein sequence ID" value="SDQ34774.1"/>
    <property type="molecule type" value="Genomic_DNA"/>
</dbReference>
<accession>A0A1H1A562</accession>
<sequence length="37" mass="4423">MTKKWSLSFYHSDSIFILKFLFYYRVGSEAVIVTVVF</sequence>
<organism evidence="1 2">
    <name type="scientific">Carnobacterium viridans</name>
    <dbReference type="NCBI Taxonomy" id="174587"/>
    <lineage>
        <taxon>Bacteria</taxon>
        <taxon>Bacillati</taxon>
        <taxon>Bacillota</taxon>
        <taxon>Bacilli</taxon>
        <taxon>Lactobacillales</taxon>
        <taxon>Carnobacteriaceae</taxon>
        <taxon>Carnobacterium</taxon>
    </lineage>
</organism>
<name>A0A1H1A562_9LACT</name>
<proteinExistence type="predicted"/>